<evidence type="ECO:0000313" key="2">
    <source>
        <dbReference type="EMBL" id="GFO13961.1"/>
    </source>
</evidence>
<reference evidence="2 3" key="1">
    <citation type="journal article" date="2021" name="Elife">
        <title>Chloroplast acquisition without the gene transfer in kleptoplastic sea slugs, Plakobranchus ocellatus.</title>
        <authorList>
            <person name="Maeda T."/>
            <person name="Takahashi S."/>
            <person name="Yoshida T."/>
            <person name="Shimamura S."/>
            <person name="Takaki Y."/>
            <person name="Nagai Y."/>
            <person name="Toyoda A."/>
            <person name="Suzuki Y."/>
            <person name="Arimoto A."/>
            <person name="Ishii H."/>
            <person name="Satoh N."/>
            <person name="Nishiyama T."/>
            <person name="Hasebe M."/>
            <person name="Maruyama T."/>
            <person name="Minagawa J."/>
            <person name="Obokata J."/>
            <person name="Shigenobu S."/>
        </authorList>
    </citation>
    <scope>NUCLEOTIDE SEQUENCE [LARGE SCALE GENOMIC DNA]</scope>
</reference>
<gene>
    <name evidence="2" type="ORF">PoB_004046600</name>
</gene>
<organism evidence="2 3">
    <name type="scientific">Plakobranchus ocellatus</name>
    <dbReference type="NCBI Taxonomy" id="259542"/>
    <lineage>
        <taxon>Eukaryota</taxon>
        <taxon>Metazoa</taxon>
        <taxon>Spiralia</taxon>
        <taxon>Lophotrochozoa</taxon>
        <taxon>Mollusca</taxon>
        <taxon>Gastropoda</taxon>
        <taxon>Heterobranchia</taxon>
        <taxon>Euthyneura</taxon>
        <taxon>Panpulmonata</taxon>
        <taxon>Sacoglossa</taxon>
        <taxon>Placobranchoidea</taxon>
        <taxon>Plakobranchidae</taxon>
        <taxon>Plakobranchus</taxon>
    </lineage>
</organism>
<protein>
    <submittedName>
        <fullName evidence="2">Uncharacterized protein</fullName>
    </submittedName>
</protein>
<feature type="compositionally biased region" description="Gly residues" evidence="1">
    <location>
        <begin position="1"/>
        <end position="12"/>
    </location>
</feature>
<name>A0AAV4AS62_9GAST</name>
<feature type="region of interest" description="Disordered" evidence="1">
    <location>
        <begin position="1"/>
        <end position="20"/>
    </location>
</feature>
<dbReference type="AlphaFoldDB" id="A0AAV4AS62"/>
<dbReference type="Proteomes" id="UP000735302">
    <property type="component" value="Unassembled WGS sequence"/>
</dbReference>
<proteinExistence type="predicted"/>
<dbReference type="EMBL" id="BLXT01004521">
    <property type="protein sequence ID" value="GFO13961.1"/>
    <property type="molecule type" value="Genomic_DNA"/>
</dbReference>
<sequence length="105" mass="11237">MGCGGVGSGGSSGRAADYQVRGPRCPPNTNGLLVSLDPAKVKAARKAMANYLIIPYANNIQDPNFSSPMLGLSVRPTFRLLGCIKSHSIRVWLFVKTFLLIIISC</sequence>
<comment type="caution">
    <text evidence="2">The sequence shown here is derived from an EMBL/GenBank/DDBJ whole genome shotgun (WGS) entry which is preliminary data.</text>
</comment>
<evidence type="ECO:0000313" key="3">
    <source>
        <dbReference type="Proteomes" id="UP000735302"/>
    </source>
</evidence>
<evidence type="ECO:0000256" key="1">
    <source>
        <dbReference type="SAM" id="MobiDB-lite"/>
    </source>
</evidence>
<keyword evidence="3" id="KW-1185">Reference proteome</keyword>
<accession>A0AAV4AS62</accession>